<gene>
    <name evidence="1" type="ORF">D1610_10005</name>
</gene>
<keyword evidence="2" id="KW-1185">Reference proteome</keyword>
<dbReference type="RefSeq" id="WP_118864012.1">
    <property type="nucleotide sequence ID" value="NZ_QWLV01000003.1"/>
</dbReference>
<comment type="caution">
    <text evidence="1">The sequence shown here is derived from an EMBL/GenBank/DDBJ whole genome shotgun (WGS) entry which is preliminary data.</text>
</comment>
<name>A0A396RMS5_9SPHN</name>
<organism evidence="1 2">
    <name type="scientific">Sphingomonas gilva</name>
    <dbReference type="NCBI Taxonomy" id="2305907"/>
    <lineage>
        <taxon>Bacteria</taxon>
        <taxon>Pseudomonadati</taxon>
        <taxon>Pseudomonadota</taxon>
        <taxon>Alphaproteobacteria</taxon>
        <taxon>Sphingomonadales</taxon>
        <taxon>Sphingomonadaceae</taxon>
        <taxon>Sphingomonas</taxon>
    </lineage>
</organism>
<sequence>MVDPAIERILADTAPMMEEPVGGTYMAVLLFEDIDPFERHYRYGAMLDAELRLAGVGCADGGGTLFDAEDENGEREVLFTVLDIEATDIDGARTVLRAHLPELGCPAGTLVQFDTLEDRYDGTVWHLAEPRSFKEDD</sequence>
<reference evidence="1 2" key="1">
    <citation type="submission" date="2018-08" db="EMBL/GenBank/DDBJ databases">
        <title>The multiple taxonomic identification of Sphingomonas gilva.</title>
        <authorList>
            <person name="Zhu D."/>
            <person name="Zheng S."/>
        </authorList>
    </citation>
    <scope>NUCLEOTIDE SEQUENCE [LARGE SCALE GENOMIC DNA]</scope>
    <source>
        <strain evidence="1 2">ZDH117</strain>
    </source>
</reference>
<dbReference type="Proteomes" id="UP000266693">
    <property type="component" value="Unassembled WGS sequence"/>
</dbReference>
<dbReference type="OrthoDB" id="7559122at2"/>
<evidence type="ECO:0000313" key="1">
    <source>
        <dbReference type="EMBL" id="RHW17747.1"/>
    </source>
</evidence>
<accession>A0A396RMS5</accession>
<proteinExistence type="predicted"/>
<evidence type="ECO:0000313" key="2">
    <source>
        <dbReference type="Proteomes" id="UP000266693"/>
    </source>
</evidence>
<protein>
    <submittedName>
        <fullName evidence="1">Uncharacterized protein</fullName>
    </submittedName>
</protein>
<dbReference type="AlphaFoldDB" id="A0A396RMS5"/>
<dbReference type="EMBL" id="QWLV01000003">
    <property type="protein sequence ID" value="RHW17747.1"/>
    <property type="molecule type" value="Genomic_DNA"/>
</dbReference>